<comment type="caution">
    <text evidence="1">The sequence shown here is derived from an EMBL/GenBank/DDBJ whole genome shotgun (WGS) entry which is preliminary data.</text>
</comment>
<reference evidence="1 2" key="1">
    <citation type="submission" date="2019-06" db="EMBL/GenBank/DDBJ databases">
        <title>Whole genome sequence for Cellvibrionaceae sp. R142.</title>
        <authorList>
            <person name="Wang G."/>
        </authorList>
    </citation>
    <scope>NUCLEOTIDE SEQUENCE [LARGE SCALE GENOMIC DNA]</scope>
    <source>
        <strain evidence="1 2">R142</strain>
    </source>
</reference>
<accession>A0A545TK64</accession>
<name>A0A545TK64_9GAMM</name>
<keyword evidence="2" id="KW-1185">Reference proteome</keyword>
<sequence length="204" mass="22065">MKKLYLLLFLIVPMIGNSVELKGRDKVTDTVAGHIEEILTSAGLTSASIARGSDTPKGQATVMYDYYLKPDAPNCKVGKQIGSHICACQSYSDRLACAKATYGSIGDAAIDSITDPAKRNESIVEMTSAIEIEIAEAGVNRNQLAHVPIAGRYAVDIKPSSISDKEKFKQAVMTHPNVIKERFFYPGKIGGPAETAFHIEFVVD</sequence>
<dbReference type="EMBL" id="VHSG01000014">
    <property type="protein sequence ID" value="TQV77619.1"/>
    <property type="molecule type" value="Genomic_DNA"/>
</dbReference>
<evidence type="ECO:0000313" key="1">
    <source>
        <dbReference type="EMBL" id="TQV77619.1"/>
    </source>
</evidence>
<gene>
    <name evidence="1" type="ORF">FKG94_14700</name>
</gene>
<protein>
    <submittedName>
        <fullName evidence="1">Uncharacterized protein</fullName>
    </submittedName>
</protein>
<dbReference type="Proteomes" id="UP000319732">
    <property type="component" value="Unassembled WGS sequence"/>
</dbReference>
<dbReference type="AlphaFoldDB" id="A0A545TK64"/>
<evidence type="ECO:0000313" key="2">
    <source>
        <dbReference type="Proteomes" id="UP000319732"/>
    </source>
</evidence>
<organism evidence="1 2">
    <name type="scientific">Exilibacterium tricleocarpae</name>
    <dbReference type="NCBI Taxonomy" id="2591008"/>
    <lineage>
        <taxon>Bacteria</taxon>
        <taxon>Pseudomonadati</taxon>
        <taxon>Pseudomonadota</taxon>
        <taxon>Gammaproteobacteria</taxon>
        <taxon>Cellvibrionales</taxon>
        <taxon>Cellvibrionaceae</taxon>
        <taxon>Exilibacterium</taxon>
    </lineage>
</organism>
<proteinExistence type="predicted"/>
<dbReference type="RefSeq" id="WP_142905101.1">
    <property type="nucleotide sequence ID" value="NZ_ML660095.1"/>
</dbReference>